<accession>A0A0U5GKU7</accession>
<sequence>MTVLFDLGLILGCLARHECGIDLIEPPRNILDRMHMFHAPHVLPKANTQARVATNRNHSPRTFLDLACKSNWLQEPAAHPDASTQF</sequence>
<gene>
    <name evidence="2" type="ORF">ASPCAL01936</name>
</gene>
<keyword evidence="1" id="KW-0732">Signal</keyword>
<evidence type="ECO:0000313" key="3">
    <source>
        <dbReference type="Proteomes" id="UP000054771"/>
    </source>
</evidence>
<keyword evidence="3" id="KW-1185">Reference proteome</keyword>
<name>A0A0U5GKU7_ASPCI</name>
<protein>
    <submittedName>
        <fullName evidence="2">Uncharacterized protein</fullName>
    </submittedName>
</protein>
<dbReference type="AlphaFoldDB" id="A0A0U5GKU7"/>
<reference evidence="3" key="1">
    <citation type="journal article" date="2016" name="Genome Announc.">
        <title>Draft genome sequences of fungus Aspergillus calidoustus.</title>
        <authorList>
            <person name="Horn F."/>
            <person name="Linde J."/>
            <person name="Mattern D.J."/>
            <person name="Walther G."/>
            <person name="Guthke R."/>
            <person name="Scherlach K."/>
            <person name="Martin K."/>
            <person name="Brakhage A.A."/>
            <person name="Petzke L."/>
            <person name="Valiante V."/>
        </authorList>
    </citation>
    <scope>NUCLEOTIDE SEQUENCE [LARGE SCALE GENOMIC DNA]</scope>
    <source>
        <strain evidence="3">SF006504</strain>
    </source>
</reference>
<feature type="chain" id="PRO_5012926864" evidence="1">
    <location>
        <begin position="16"/>
        <end position="86"/>
    </location>
</feature>
<dbReference type="EMBL" id="CDMC01000002">
    <property type="protein sequence ID" value="CEN59486.1"/>
    <property type="molecule type" value="Genomic_DNA"/>
</dbReference>
<organism evidence="2 3">
    <name type="scientific">Aspergillus calidoustus</name>
    <dbReference type="NCBI Taxonomy" id="454130"/>
    <lineage>
        <taxon>Eukaryota</taxon>
        <taxon>Fungi</taxon>
        <taxon>Dikarya</taxon>
        <taxon>Ascomycota</taxon>
        <taxon>Pezizomycotina</taxon>
        <taxon>Eurotiomycetes</taxon>
        <taxon>Eurotiomycetidae</taxon>
        <taxon>Eurotiales</taxon>
        <taxon>Aspergillaceae</taxon>
        <taxon>Aspergillus</taxon>
        <taxon>Aspergillus subgen. Nidulantes</taxon>
    </lineage>
</organism>
<proteinExistence type="predicted"/>
<feature type="signal peptide" evidence="1">
    <location>
        <begin position="1"/>
        <end position="15"/>
    </location>
</feature>
<evidence type="ECO:0000256" key="1">
    <source>
        <dbReference type="SAM" id="SignalP"/>
    </source>
</evidence>
<evidence type="ECO:0000313" key="2">
    <source>
        <dbReference type="EMBL" id="CEN59486.1"/>
    </source>
</evidence>
<dbReference type="Proteomes" id="UP000054771">
    <property type="component" value="Unassembled WGS sequence"/>
</dbReference>